<evidence type="ECO:0000313" key="1">
    <source>
        <dbReference type="EMBL" id="CAH0492545.1"/>
    </source>
</evidence>
<reference evidence="1 2" key="1">
    <citation type="submission" date="2021-11" db="EMBL/GenBank/DDBJ databases">
        <authorList>
            <person name="Islam A."/>
            <person name="Islam S."/>
            <person name="Flora M.S."/>
            <person name="Rahman M."/>
            <person name="Ziaur R.M."/>
            <person name="Epstein J.H."/>
            <person name="Hassan M."/>
            <person name="Klassen M."/>
            <person name="Woodard K."/>
            <person name="Webb A."/>
            <person name="Webby R.J."/>
            <person name="El Zowalaty M.E."/>
        </authorList>
    </citation>
    <scope>NUCLEOTIDE SEQUENCE [LARGE SCALE GENOMIC DNA]</scope>
    <source>
        <strain evidence="1">Pf1</strain>
    </source>
</reference>
<sequence length="112" mass="11907">MAEGANVLHHCNDGLNIGAKLSSIGAKMEDEDIAIFLLLSLPKSFDNVVLNLEMSSAELRTQDVVKVLTKSTPSVKGKRKMEVVDLDAAAMAVDAELTSSGDSIMKTTATIE</sequence>
<dbReference type="Proteomes" id="UP001157938">
    <property type="component" value="Unassembled WGS sequence"/>
</dbReference>
<protein>
    <submittedName>
        <fullName evidence="1">Uncharacterized protein</fullName>
    </submittedName>
</protein>
<organism evidence="1 2">
    <name type="scientific">Peronospora farinosa</name>
    <dbReference type="NCBI Taxonomy" id="134698"/>
    <lineage>
        <taxon>Eukaryota</taxon>
        <taxon>Sar</taxon>
        <taxon>Stramenopiles</taxon>
        <taxon>Oomycota</taxon>
        <taxon>Peronosporomycetes</taxon>
        <taxon>Peronosporales</taxon>
        <taxon>Peronosporaceae</taxon>
        <taxon>Peronospora</taxon>
    </lineage>
</organism>
<name>A0ABN8CEP5_9STRA</name>
<dbReference type="Pfam" id="PF14223">
    <property type="entry name" value="Retrotran_gag_2"/>
    <property type="match status" value="1"/>
</dbReference>
<accession>A0ABN8CEP5</accession>
<keyword evidence="2" id="KW-1185">Reference proteome</keyword>
<evidence type="ECO:0000313" key="2">
    <source>
        <dbReference type="Proteomes" id="UP001157938"/>
    </source>
</evidence>
<gene>
    <name evidence="1" type="ORF">PFR001_LOCUS7745</name>
</gene>
<comment type="caution">
    <text evidence="1">The sequence shown here is derived from an EMBL/GenBank/DDBJ whole genome shotgun (WGS) entry which is preliminary data.</text>
</comment>
<proteinExistence type="predicted"/>
<dbReference type="EMBL" id="CAKLBC010001513">
    <property type="protein sequence ID" value="CAH0492545.1"/>
    <property type="molecule type" value="Genomic_DNA"/>
</dbReference>